<evidence type="ECO:0000313" key="21">
    <source>
        <dbReference type="EMBL" id="MEY8042914.1"/>
    </source>
</evidence>
<dbReference type="PIRSF" id="PIRSF000007">
    <property type="entry name" value="Ubiq_cycred_cyc"/>
    <property type="match status" value="1"/>
</dbReference>
<feature type="chain" id="PRO_5046200612" description="Cytochrome bc1 complex cytochrome c subunit" evidence="19">
    <location>
        <begin position="18"/>
        <end position="255"/>
    </location>
</feature>
<accession>A0ABV4CQ89</accession>
<evidence type="ECO:0000256" key="18">
    <source>
        <dbReference type="SAM" id="MobiDB-lite"/>
    </source>
</evidence>
<evidence type="ECO:0000256" key="17">
    <source>
        <dbReference type="PIRNR" id="PIRNR000007"/>
    </source>
</evidence>
<evidence type="ECO:0000313" key="22">
    <source>
        <dbReference type="Proteomes" id="UP001564626"/>
    </source>
</evidence>
<comment type="catalytic activity">
    <reaction evidence="16 17">
        <text>a quinol + 2 Fe(III)-[cytochrome c](out) = a quinone + 2 Fe(II)-[cytochrome c](out) + 2 H(+)(out)</text>
        <dbReference type="Rhea" id="RHEA:11484"/>
        <dbReference type="Rhea" id="RHEA-COMP:10350"/>
        <dbReference type="Rhea" id="RHEA-COMP:14399"/>
        <dbReference type="ChEBI" id="CHEBI:15378"/>
        <dbReference type="ChEBI" id="CHEBI:24646"/>
        <dbReference type="ChEBI" id="CHEBI:29033"/>
        <dbReference type="ChEBI" id="CHEBI:29034"/>
        <dbReference type="ChEBI" id="CHEBI:132124"/>
        <dbReference type="EC" id="7.1.1.8"/>
    </reaction>
</comment>
<keyword evidence="8 17" id="KW-0812">Transmembrane</keyword>
<evidence type="ECO:0000259" key="20">
    <source>
        <dbReference type="PROSITE" id="PS51007"/>
    </source>
</evidence>
<keyword evidence="11 17" id="KW-1278">Translocase</keyword>
<dbReference type="PROSITE" id="PS51007">
    <property type="entry name" value="CYTC"/>
    <property type="match status" value="2"/>
</dbReference>
<evidence type="ECO:0000256" key="6">
    <source>
        <dbReference type="ARBA" id="ARBA00022617"/>
    </source>
</evidence>
<keyword evidence="6 17" id="KW-0349">Heme</keyword>
<reference evidence="21 22" key="1">
    <citation type="submission" date="2024-08" db="EMBL/GenBank/DDBJ databases">
        <title>Genome mining of Saccharopolyspora cebuensis PGLac3 from Nigerian medicinal plant.</title>
        <authorList>
            <person name="Ezeobiora C.E."/>
            <person name="Igbokwe N.H."/>
            <person name="Amin D.H."/>
            <person name="Mendie U.E."/>
        </authorList>
    </citation>
    <scope>NUCLEOTIDE SEQUENCE [LARGE SCALE GENOMIC DNA]</scope>
    <source>
        <strain evidence="21 22">PGLac3</strain>
    </source>
</reference>
<dbReference type="EMBL" id="JBGEHV010000070">
    <property type="protein sequence ID" value="MEY8042914.1"/>
    <property type="molecule type" value="Genomic_DNA"/>
</dbReference>
<evidence type="ECO:0000256" key="10">
    <source>
        <dbReference type="ARBA" id="ARBA00022737"/>
    </source>
</evidence>
<dbReference type="PANTHER" id="PTHR33751:SF13">
    <property type="entry name" value="CYTOCHROME BC1 COMPLEX CYTOCHROME C SUBUNIT"/>
    <property type="match status" value="1"/>
</dbReference>
<keyword evidence="14 17" id="KW-0408">Iron</keyword>
<keyword evidence="15 17" id="KW-0472">Membrane</keyword>
<evidence type="ECO:0000256" key="5">
    <source>
        <dbReference type="ARBA" id="ARBA00022475"/>
    </source>
</evidence>
<dbReference type="EC" id="7.1.1.8" evidence="2 17"/>
<dbReference type="Pfam" id="PF00034">
    <property type="entry name" value="Cytochrom_C"/>
    <property type="match status" value="1"/>
</dbReference>
<keyword evidence="5 17" id="KW-1003">Cell membrane</keyword>
<organism evidence="21 22">
    <name type="scientific">Saccharopolyspora cebuensis</name>
    <dbReference type="NCBI Taxonomy" id="418759"/>
    <lineage>
        <taxon>Bacteria</taxon>
        <taxon>Bacillati</taxon>
        <taxon>Actinomycetota</taxon>
        <taxon>Actinomycetes</taxon>
        <taxon>Pseudonocardiales</taxon>
        <taxon>Pseudonocardiaceae</taxon>
        <taxon>Saccharopolyspora</taxon>
    </lineage>
</organism>
<comment type="subunit">
    <text evidence="17">The cytochrome bc1 complex is composed of a cytochrome b (QcrB), the Rieske iron-sulfur protein (QcrA) and a diheme cytochrome c (QcrC) subunit.</text>
</comment>
<evidence type="ECO:0000256" key="7">
    <source>
        <dbReference type="ARBA" id="ARBA00022660"/>
    </source>
</evidence>
<evidence type="ECO:0000256" key="1">
    <source>
        <dbReference type="ARBA" id="ARBA00004651"/>
    </source>
</evidence>
<evidence type="ECO:0000256" key="9">
    <source>
        <dbReference type="ARBA" id="ARBA00022723"/>
    </source>
</evidence>
<keyword evidence="7 17" id="KW-0679">Respiratory chain</keyword>
<feature type="signal peptide" evidence="19">
    <location>
        <begin position="1"/>
        <end position="17"/>
    </location>
</feature>
<keyword evidence="22" id="KW-1185">Reference proteome</keyword>
<dbReference type="PANTHER" id="PTHR33751">
    <property type="entry name" value="CBB3-TYPE CYTOCHROME C OXIDASE SUBUNIT FIXP"/>
    <property type="match status" value="1"/>
</dbReference>
<feature type="domain" description="Cytochrome c" evidence="20">
    <location>
        <begin position="31"/>
        <end position="119"/>
    </location>
</feature>
<dbReference type="Pfam" id="PF13442">
    <property type="entry name" value="Cytochrome_CBB3"/>
    <property type="match status" value="1"/>
</dbReference>
<evidence type="ECO:0000256" key="14">
    <source>
        <dbReference type="ARBA" id="ARBA00023004"/>
    </source>
</evidence>
<comment type="caution">
    <text evidence="17">Lacks conserved residue(s) required for the propagation of feature annotation.</text>
</comment>
<evidence type="ECO:0000256" key="15">
    <source>
        <dbReference type="ARBA" id="ARBA00023136"/>
    </source>
</evidence>
<dbReference type="InterPro" id="IPR036909">
    <property type="entry name" value="Cyt_c-like_dom_sf"/>
</dbReference>
<keyword evidence="13 17" id="KW-1133">Transmembrane helix</keyword>
<dbReference type="Gene3D" id="1.10.760.10">
    <property type="entry name" value="Cytochrome c-like domain"/>
    <property type="match status" value="2"/>
</dbReference>
<evidence type="ECO:0000256" key="13">
    <source>
        <dbReference type="ARBA" id="ARBA00022989"/>
    </source>
</evidence>
<keyword evidence="9 17" id="KW-0479">Metal-binding</keyword>
<feature type="domain" description="Cytochrome c" evidence="20">
    <location>
        <begin position="135"/>
        <end position="213"/>
    </location>
</feature>
<evidence type="ECO:0000256" key="8">
    <source>
        <dbReference type="ARBA" id="ARBA00022692"/>
    </source>
</evidence>
<proteinExistence type="predicted"/>
<keyword evidence="4 17" id="KW-0813">Transport</keyword>
<keyword evidence="19" id="KW-0732">Signal</keyword>
<evidence type="ECO:0000256" key="19">
    <source>
        <dbReference type="SAM" id="SignalP"/>
    </source>
</evidence>
<keyword evidence="10" id="KW-0677">Repeat</keyword>
<dbReference type="InterPro" id="IPR009056">
    <property type="entry name" value="Cyt_c-like_dom"/>
</dbReference>
<protein>
    <recommendedName>
        <fullName evidence="3 17">Cytochrome bc1 complex cytochrome c subunit</fullName>
        <ecNumber evidence="2 17">7.1.1.8</ecNumber>
    </recommendedName>
</protein>
<evidence type="ECO:0000256" key="2">
    <source>
        <dbReference type="ARBA" id="ARBA00012951"/>
    </source>
</evidence>
<keyword evidence="12 17" id="KW-0249">Electron transport</keyword>
<dbReference type="InterPro" id="IPR050597">
    <property type="entry name" value="Cytochrome_c_Oxidase_Subunit"/>
</dbReference>
<evidence type="ECO:0000256" key="4">
    <source>
        <dbReference type="ARBA" id="ARBA00022448"/>
    </source>
</evidence>
<evidence type="ECO:0000256" key="3">
    <source>
        <dbReference type="ARBA" id="ARBA00017819"/>
    </source>
</evidence>
<gene>
    <name evidence="21" type="ORF">AB8O55_26200</name>
</gene>
<evidence type="ECO:0000256" key="12">
    <source>
        <dbReference type="ARBA" id="ARBA00022982"/>
    </source>
</evidence>
<feature type="transmembrane region" description="Helical" evidence="17">
    <location>
        <begin position="233"/>
        <end position="253"/>
    </location>
</feature>
<dbReference type="RefSeq" id="WP_345364073.1">
    <property type="nucleotide sequence ID" value="NZ_BAABII010000010.1"/>
</dbReference>
<evidence type="ECO:0000256" key="16">
    <source>
        <dbReference type="ARBA" id="ARBA00029351"/>
    </source>
</evidence>
<name>A0ABV4CQ89_9PSEU</name>
<dbReference type="InterPro" id="IPR009152">
    <property type="entry name" value="bc1_cytC-su"/>
</dbReference>
<dbReference type="SUPFAM" id="SSF46626">
    <property type="entry name" value="Cytochrome c"/>
    <property type="match status" value="2"/>
</dbReference>
<feature type="region of interest" description="Disordered" evidence="18">
    <location>
        <begin position="80"/>
        <end position="103"/>
    </location>
</feature>
<comment type="caution">
    <text evidence="21">The sequence shown here is derived from an EMBL/GenBank/DDBJ whole genome shotgun (WGS) entry which is preliminary data.</text>
</comment>
<sequence>MALGLLLGLLTTGTAYAVLVPAPQRVSAEAPLVERGEALYRRSCLTCHGSALQGVPDRGPSLIGVGEAATYFQVSTGRMPLARSTAQAERKPPPPEFDPGTEEGRRNLAALGAYVQAHGGGPRRPEGSGAALVGPDTARGGKLFRSNCSQCHNFTGRGGVLAAGKFAPNLHDATPEQLYTAMLTGPQAMPVFSDRELSPGEKADIIAYVLEVRGQRNAPGGFNLGEWGPTTEGFVVFLLGVPALIGVALWLGARA</sequence>
<comment type="subcellular location">
    <subcellularLocation>
        <location evidence="1 17">Cell membrane</location>
        <topology evidence="1 17">Multi-pass membrane protein</topology>
    </subcellularLocation>
</comment>
<dbReference type="Proteomes" id="UP001564626">
    <property type="component" value="Unassembled WGS sequence"/>
</dbReference>
<evidence type="ECO:0000256" key="11">
    <source>
        <dbReference type="ARBA" id="ARBA00022967"/>
    </source>
</evidence>